<proteinExistence type="inferred from homology"/>
<evidence type="ECO:0000259" key="3">
    <source>
        <dbReference type="Pfam" id="PF00501"/>
    </source>
</evidence>
<dbReference type="PANTHER" id="PTHR43201">
    <property type="entry name" value="ACYL-COA SYNTHETASE"/>
    <property type="match status" value="1"/>
</dbReference>
<feature type="domain" description="AMP-binding enzyme C-terminal" evidence="4">
    <location>
        <begin position="436"/>
        <end position="514"/>
    </location>
</feature>
<evidence type="ECO:0000313" key="5">
    <source>
        <dbReference type="EMBL" id="MFC3229861.1"/>
    </source>
</evidence>
<sequence>MDSNDSGAINAPAEGRALGRMVAGSIPAVAAMRFRDREAITCAGTGRRFSFRQVDARANRLANGLAGLGLAKGDCVAFLCNNRAEVVEAYFAIAKLGLVGLPLNYRLAPAEIVALMQSMGAKAMLFATRFAAAAEGVRAALPQVAQFVAIGDDAPDWARPYEDLLAGASAAAPEVEVAEADPFYFNLTSGTTGLPKAYRLTHLNNCAISPMFEGMDTTSRDVMMTVFPAFGRVGYAWIAAGLMFGARNVLTDFAPAEALRLFEAEKVTILNLVPTMAAMLLAEPSLEGRDLSCLRGLVFAGAMFPPSLRQKVAEKLCPALYEYYGMQETGALVMTTPLDRQVQPESVGVPLAFADIHIERADGSRAAPGELGEVVGRSPATVTAYFDNPEKSAETFRGGYVHTGDLGFMDEDGFLFIKGRLKDMIITGGQNVHAAEVEDCLLALDGVADATVFGLPDEFWGERVTALIVRGGEAGGGLTEEAVIAHCRQSLAGFKTPKTVLFADEPLPRTPTGKVQKFLLVERYADSGS</sequence>
<evidence type="ECO:0000256" key="2">
    <source>
        <dbReference type="ARBA" id="ARBA00022598"/>
    </source>
</evidence>
<feature type="domain" description="AMP-dependent synthetase/ligase" evidence="3">
    <location>
        <begin position="30"/>
        <end position="386"/>
    </location>
</feature>
<dbReference type="InterPro" id="IPR025110">
    <property type="entry name" value="AMP-bd_C"/>
</dbReference>
<name>A0ABV7L5E9_9PROT</name>
<reference evidence="6" key="1">
    <citation type="journal article" date="2019" name="Int. J. Syst. Evol. Microbiol.">
        <title>The Global Catalogue of Microorganisms (GCM) 10K type strain sequencing project: providing services to taxonomists for standard genome sequencing and annotation.</title>
        <authorList>
            <consortium name="The Broad Institute Genomics Platform"/>
            <consortium name="The Broad Institute Genome Sequencing Center for Infectious Disease"/>
            <person name="Wu L."/>
            <person name="Ma J."/>
        </authorList>
    </citation>
    <scope>NUCLEOTIDE SEQUENCE [LARGE SCALE GENOMIC DNA]</scope>
    <source>
        <strain evidence="6">KCTC 42964</strain>
    </source>
</reference>
<dbReference type="Gene3D" id="3.30.300.30">
    <property type="match status" value="1"/>
</dbReference>
<gene>
    <name evidence="5" type="ORF">ACFOGJ_21605</name>
</gene>
<keyword evidence="6" id="KW-1185">Reference proteome</keyword>
<comment type="similarity">
    <text evidence="1">Belongs to the ATP-dependent AMP-binding enzyme family.</text>
</comment>
<dbReference type="InterPro" id="IPR020845">
    <property type="entry name" value="AMP-binding_CS"/>
</dbReference>
<keyword evidence="2" id="KW-0436">Ligase</keyword>
<comment type="caution">
    <text evidence="5">The sequence shown here is derived from an EMBL/GenBank/DDBJ whole genome shotgun (WGS) entry which is preliminary data.</text>
</comment>
<organism evidence="5 6">
    <name type="scientific">Marinibaculum pumilum</name>
    <dbReference type="NCBI Taxonomy" id="1766165"/>
    <lineage>
        <taxon>Bacteria</taxon>
        <taxon>Pseudomonadati</taxon>
        <taxon>Pseudomonadota</taxon>
        <taxon>Alphaproteobacteria</taxon>
        <taxon>Rhodospirillales</taxon>
        <taxon>Rhodospirillaceae</taxon>
        <taxon>Marinibaculum</taxon>
    </lineage>
</organism>
<dbReference type="Pfam" id="PF00501">
    <property type="entry name" value="AMP-binding"/>
    <property type="match status" value="1"/>
</dbReference>
<dbReference type="InterPro" id="IPR000873">
    <property type="entry name" value="AMP-dep_synth/lig_dom"/>
</dbReference>
<dbReference type="InterPro" id="IPR045851">
    <property type="entry name" value="AMP-bd_C_sf"/>
</dbReference>
<dbReference type="InterPro" id="IPR042099">
    <property type="entry name" value="ANL_N_sf"/>
</dbReference>
<dbReference type="Proteomes" id="UP001595528">
    <property type="component" value="Unassembled WGS sequence"/>
</dbReference>
<dbReference type="Pfam" id="PF13193">
    <property type="entry name" value="AMP-binding_C"/>
    <property type="match status" value="1"/>
</dbReference>
<dbReference type="EMBL" id="JBHRTR010000034">
    <property type="protein sequence ID" value="MFC3229861.1"/>
    <property type="molecule type" value="Genomic_DNA"/>
</dbReference>
<dbReference type="PROSITE" id="PS00455">
    <property type="entry name" value="AMP_BINDING"/>
    <property type="match status" value="1"/>
</dbReference>
<evidence type="ECO:0000256" key="1">
    <source>
        <dbReference type="ARBA" id="ARBA00006432"/>
    </source>
</evidence>
<dbReference type="Gene3D" id="3.40.50.12780">
    <property type="entry name" value="N-terminal domain of ligase-like"/>
    <property type="match status" value="1"/>
</dbReference>
<dbReference type="SUPFAM" id="SSF56801">
    <property type="entry name" value="Acetyl-CoA synthetase-like"/>
    <property type="match status" value="1"/>
</dbReference>
<evidence type="ECO:0000259" key="4">
    <source>
        <dbReference type="Pfam" id="PF13193"/>
    </source>
</evidence>
<dbReference type="RefSeq" id="WP_379904462.1">
    <property type="nucleotide sequence ID" value="NZ_JBHRTR010000034.1"/>
</dbReference>
<evidence type="ECO:0000313" key="6">
    <source>
        <dbReference type="Proteomes" id="UP001595528"/>
    </source>
</evidence>
<accession>A0ABV7L5E9</accession>
<protein>
    <submittedName>
        <fullName evidence="5">Class I adenylate-forming enzyme family protein</fullName>
    </submittedName>
</protein>
<dbReference type="PANTHER" id="PTHR43201:SF5">
    <property type="entry name" value="MEDIUM-CHAIN ACYL-COA LIGASE ACSF2, MITOCHONDRIAL"/>
    <property type="match status" value="1"/>
</dbReference>